<dbReference type="InterPro" id="IPR002802">
    <property type="entry name" value="Endo_dU"/>
</dbReference>
<dbReference type="PIRSF" id="PIRSF006380">
    <property type="entry name" value="UCP006380"/>
    <property type="match status" value="1"/>
</dbReference>
<dbReference type="RefSeq" id="WP_272090551.1">
    <property type="nucleotide sequence ID" value="NZ_JAQNDL010000003.1"/>
</dbReference>
<dbReference type="PANTHER" id="PTHR39518:SF2">
    <property type="entry name" value="UPF0215 PROTEIN MJ1150"/>
    <property type="match status" value="1"/>
</dbReference>
<accession>A0ABT5E8U2</accession>
<protein>
    <submittedName>
        <fullName evidence="1">DUF99 family protein</fullName>
    </submittedName>
</protein>
<name>A0ABT5E8U2_9BACT</name>
<sequence length="189" mass="20064">MTAVRRLSNLLGVDDAPFAREHRGDVAIIGTICTSGRLDGVLRGKVRRDGADAARRIAAMLLGSPFAEAVQAVVLQGIALAGFNVVDLDALHEAIARPILVVARRPPNLAKIRAALERLPGGARKWNLIQRAGAMEPLAGVWCQRKGLSPAEAALLLERGRVHGALPEPLRLAHLIAGAYGRGYSKGRA</sequence>
<gene>
    <name evidence="1" type="ORF">POL25_34430</name>
</gene>
<evidence type="ECO:0000313" key="2">
    <source>
        <dbReference type="Proteomes" id="UP001221686"/>
    </source>
</evidence>
<dbReference type="HAMAP" id="MF_00582">
    <property type="entry name" value="UPF0215"/>
    <property type="match status" value="1"/>
</dbReference>
<reference evidence="1 2" key="1">
    <citation type="submission" date="2022-11" db="EMBL/GenBank/DDBJ databases">
        <title>Minimal conservation of predation-associated metabolite biosynthetic gene clusters underscores biosynthetic potential of Myxococcota including descriptions for ten novel species: Archangium lansinium sp. nov., Myxococcus landrumus sp. nov., Nannocystis bai.</title>
        <authorList>
            <person name="Ahearne A."/>
            <person name="Stevens C."/>
            <person name="Dowd S."/>
        </authorList>
    </citation>
    <scope>NUCLEOTIDE SEQUENCE [LARGE SCALE GENOMIC DNA]</scope>
    <source>
        <strain evidence="1 2">BB15-2</strain>
    </source>
</reference>
<proteinExistence type="inferred from homology"/>
<evidence type="ECO:0000313" key="1">
    <source>
        <dbReference type="EMBL" id="MDC0722055.1"/>
    </source>
</evidence>
<comment type="caution">
    <text evidence="1">The sequence shown here is derived from an EMBL/GenBank/DDBJ whole genome shotgun (WGS) entry which is preliminary data.</text>
</comment>
<dbReference type="Proteomes" id="UP001221686">
    <property type="component" value="Unassembled WGS sequence"/>
</dbReference>
<dbReference type="Gene3D" id="3.30.2170.10">
    <property type="entry name" value="archaeoglobus fulgidus dsm 4304 superfamily"/>
    <property type="match status" value="1"/>
</dbReference>
<dbReference type="Pfam" id="PF01949">
    <property type="entry name" value="Endo_dU"/>
    <property type="match status" value="1"/>
</dbReference>
<dbReference type="PANTHER" id="PTHR39518">
    <property type="entry name" value="UPF0215 PROTEIN MJ1150"/>
    <property type="match status" value="1"/>
</dbReference>
<dbReference type="EMBL" id="JAQNDL010000003">
    <property type="protein sequence ID" value="MDC0722055.1"/>
    <property type="molecule type" value="Genomic_DNA"/>
</dbReference>
<keyword evidence="2" id="KW-1185">Reference proteome</keyword>
<organism evidence="1 2">
    <name type="scientific">Nannocystis bainbridge</name>
    <dbReference type="NCBI Taxonomy" id="2995303"/>
    <lineage>
        <taxon>Bacteria</taxon>
        <taxon>Pseudomonadati</taxon>
        <taxon>Myxococcota</taxon>
        <taxon>Polyangia</taxon>
        <taxon>Nannocystales</taxon>
        <taxon>Nannocystaceae</taxon>
        <taxon>Nannocystis</taxon>
    </lineage>
</organism>